<feature type="domain" description="HTH cro/C1-type" evidence="1">
    <location>
        <begin position="25"/>
        <end position="81"/>
    </location>
</feature>
<dbReference type="Proteomes" id="UP000291236">
    <property type="component" value="Chromosome"/>
</dbReference>
<evidence type="ECO:0000313" key="3">
    <source>
        <dbReference type="Proteomes" id="UP000291236"/>
    </source>
</evidence>
<dbReference type="InterPro" id="IPR001387">
    <property type="entry name" value="Cro/C1-type_HTH"/>
</dbReference>
<evidence type="ECO:0000313" key="2">
    <source>
        <dbReference type="EMBL" id="BBH52556.1"/>
    </source>
</evidence>
<dbReference type="Pfam" id="PF01381">
    <property type="entry name" value="HTH_3"/>
    <property type="match status" value="1"/>
</dbReference>
<organism evidence="2 3">
    <name type="scientific">Fluviispira sanaruensis</name>
    <dbReference type="NCBI Taxonomy" id="2493639"/>
    <lineage>
        <taxon>Bacteria</taxon>
        <taxon>Pseudomonadati</taxon>
        <taxon>Bdellovibrionota</taxon>
        <taxon>Oligoflexia</taxon>
        <taxon>Silvanigrellales</taxon>
        <taxon>Silvanigrellaceae</taxon>
        <taxon>Fluviispira</taxon>
    </lineage>
</organism>
<gene>
    <name evidence="2" type="ORF">JCM31447_09970</name>
</gene>
<evidence type="ECO:0000259" key="1">
    <source>
        <dbReference type="PROSITE" id="PS50943"/>
    </source>
</evidence>
<name>A0A4P2VHW4_FLUSA</name>
<dbReference type="Gene3D" id="1.10.260.40">
    <property type="entry name" value="lambda repressor-like DNA-binding domains"/>
    <property type="match status" value="1"/>
</dbReference>
<dbReference type="GO" id="GO:0003677">
    <property type="term" value="F:DNA binding"/>
    <property type="evidence" value="ECO:0007669"/>
    <property type="project" value="InterPro"/>
</dbReference>
<dbReference type="RefSeq" id="WP_130607164.1">
    <property type="nucleotide sequence ID" value="NZ_AP019368.1"/>
</dbReference>
<accession>A0A4P2VHW4</accession>
<keyword evidence="3" id="KW-1185">Reference proteome</keyword>
<sequence>MLEKKNENELDRLESTVRKRFATLLRRERTRMNLTQTEFSKLMGFKGFNLLAKYENSDIVNIPLSTYYKFAEITGLNFKYVICDIFLSDVNENQYIPQKFIDFIFADFMTYYKAPDSEDVGKLLDMKNAFRIALMWARLPDFRKLCVEEVILKELYIEEDDVNEQKFLRKKTMSIFDVMSGRVAKKKVDVKVTEIEERN</sequence>
<dbReference type="EMBL" id="AP019368">
    <property type="protein sequence ID" value="BBH52556.1"/>
    <property type="molecule type" value="Genomic_DNA"/>
</dbReference>
<protein>
    <recommendedName>
        <fullName evidence="1">HTH cro/C1-type domain-containing protein</fullName>
    </recommendedName>
</protein>
<dbReference type="InterPro" id="IPR010982">
    <property type="entry name" value="Lambda_DNA-bd_dom_sf"/>
</dbReference>
<dbReference type="AlphaFoldDB" id="A0A4P2VHW4"/>
<proteinExistence type="predicted"/>
<dbReference type="PROSITE" id="PS50943">
    <property type="entry name" value="HTH_CROC1"/>
    <property type="match status" value="1"/>
</dbReference>
<reference evidence="2 3" key="1">
    <citation type="submission" date="2018-12" db="EMBL/GenBank/DDBJ databases">
        <title>Rubrispira sanarue gen. nov., sp., nov., a member of the order Silvanigrellales, isolated from a brackish lake in Hamamatsu Japan.</title>
        <authorList>
            <person name="Maejima Y."/>
            <person name="Iino T."/>
            <person name="Muraguchi Y."/>
            <person name="Fukuda K."/>
            <person name="Nojiri H."/>
            <person name="Ohkuma M."/>
            <person name="Moriuchi R."/>
            <person name="Dohra H."/>
            <person name="Kimbara K."/>
            <person name="Shintani M."/>
        </authorList>
    </citation>
    <scope>NUCLEOTIDE SEQUENCE [LARGE SCALE GENOMIC DNA]</scope>
    <source>
        <strain evidence="2 3">RF1110005</strain>
    </source>
</reference>
<dbReference type="SUPFAM" id="SSF47413">
    <property type="entry name" value="lambda repressor-like DNA-binding domains"/>
    <property type="match status" value="1"/>
</dbReference>
<dbReference type="KEGG" id="sbf:JCM31447_09970"/>
<dbReference type="CDD" id="cd00093">
    <property type="entry name" value="HTH_XRE"/>
    <property type="match status" value="1"/>
</dbReference>